<evidence type="ECO:0000256" key="1">
    <source>
        <dbReference type="SAM" id="Phobius"/>
    </source>
</evidence>
<proteinExistence type="predicted"/>
<reference evidence="3" key="1">
    <citation type="submission" date="2016-11" db="EMBL/GenBank/DDBJ databases">
        <authorList>
            <person name="Varghese N."/>
            <person name="Submissions S."/>
        </authorList>
    </citation>
    <scope>NUCLEOTIDE SEQUENCE [LARGE SCALE GENOMIC DNA]</scope>
    <source>
        <strain evidence="3">DSM 24579</strain>
    </source>
</reference>
<keyword evidence="3" id="KW-1185">Reference proteome</keyword>
<feature type="transmembrane region" description="Helical" evidence="1">
    <location>
        <begin position="38"/>
        <end position="56"/>
    </location>
</feature>
<keyword evidence="1" id="KW-0812">Transmembrane</keyword>
<evidence type="ECO:0000313" key="2">
    <source>
        <dbReference type="EMBL" id="SHF48201.1"/>
    </source>
</evidence>
<protein>
    <submittedName>
        <fullName evidence="2">Uncharacterized protein</fullName>
    </submittedName>
</protein>
<keyword evidence="1" id="KW-1133">Transmembrane helix</keyword>
<dbReference type="Proteomes" id="UP000183945">
    <property type="component" value="Unassembled WGS sequence"/>
</dbReference>
<dbReference type="EMBL" id="FQVT01000001">
    <property type="protein sequence ID" value="SHF48201.1"/>
    <property type="molecule type" value="Genomic_DNA"/>
</dbReference>
<name>A0A1M5C0H4_SALEC</name>
<dbReference type="STRING" id="1073325.SAMN05444483_101277"/>
<evidence type="ECO:0000313" key="3">
    <source>
        <dbReference type="Proteomes" id="UP000183945"/>
    </source>
</evidence>
<organism evidence="2 3">
    <name type="scientific">Salegentibacter echinorum</name>
    <dbReference type="NCBI Taxonomy" id="1073325"/>
    <lineage>
        <taxon>Bacteria</taxon>
        <taxon>Pseudomonadati</taxon>
        <taxon>Bacteroidota</taxon>
        <taxon>Flavobacteriia</taxon>
        <taxon>Flavobacteriales</taxon>
        <taxon>Flavobacteriaceae</taxon>
        <taxon>Salegentibacter</taxon>
    </lineage>
</organism>
<accession>A0A1M5C0H4</accession>
<keyword evidence="1" id="KW-0472">Membrane</keyword>
<gene>
    <name evidence="2" type="ORF">SAMN05444483_101277</name>
</gene>
<sequence>MFSTGQLIFAGIFLIAFIIVISSSYKKDSVLHKKHYKGSFFVLIGFLLFLGLLFIIKTTLNH</sequence>
<dbReference type="AlphaFoldDB" id="A0A1M5C0H4"/>
<feature type="transmembrane region" description="Helical" evidence="1">
    <location>
        <begin position="6"/>
        <end position="26"/>
    </location>
</feature>